<feature type="domain" description="Duffy-binding-like" evidence="7">
    <location>
        <begin position="125"/>
        <end position="295"/>
    </location>
</feature>
<keyword evidence="3" id="KW-1133">Transmembrane helix</keyword>
<evidence type="ECO:0000313" key="8">
    <source>
        <dbReference type="EMBL" id="ANJ21026.1"/>
    </source>
</evidence>
<dbReference type="InterPro" id="IPR042202">
    <property type="entry name" value="Duffy-ag-bd_sf"/>
</dbReference>
<feature type="domain" description="Duffy-binding-like" evidence="7">
    <location>
        <begin position="1029"/>
        <end position="1172"/>
    </location>
</feature>
<dbReference type="VEuPathDB" id="PlasmoDB:PfTG01_000053400"/>
<dbReference type="InterPro" id="IPR008602">
    <property type="entry name" value="Duffy-antigen-binding"/>
</dbReference>
<feature type="region of interest" description="Disordered" evidence="2">
    <location>
        <begin position="209"/>
        <end position="233"/>
    </location>
</feature>
<feature type="compositionally biased region" description="Pro residues" evidence="2">
    <location>
        <begin position="1509"/>
        <end position="1518"/>
    </location>
</feature>
<keyword evidence="1" id="KW-0175">Coiled coil</keyword>
<feature type="domain" description="Duffy-binding-like" evidence="4">
    <location>
        <begin position="1282"/>
        <end position="1423"/>
    </location>
</feature>
<dbReference type="GO" id="GO:0016020">
    <property type="term" value="C:membrane"/>
    <property type="evidence" value="ECO:0007669"/>
    <property type="project" value="InterPro"/>
</dbReference>
<feature type="region of interest" description="Disordered" evidence="2">
    <location>
        <begin position="1415"/>
        <end position="1541"/>
    </location>
</feature>
<feature type="domain" description="Duffy-antigen binding" evidence="5">
    <location>
        <begin position="726"/>
        <end position="958"/>
    </location>
</feature>
<dbReference type="Gene3D" id="1.20.58.830">
    <property type="match status" value="3"/>
</dbReference>
<gene>
    <name evidence="8" type="primary">var</name>
</gene>
<feature type="compositionally biased region" description="Acidic residues" evidence="2">
    <location>
        <begin position="627"/>
        <end position="650"/>
    </location>
</feature>
<dbReference type="FunFam" id="1.20.58.830:FF:000001">
    <property type="entry name" value="Erythrocyte membrane protein 1, PfEMP1"/>
    <property type="match status" value="1"/>
</dbReference>
<dbReference type="GO" id="GO:0046789">
    <property type="term" value="F:host cell surface receptor binding"/>
    <property type="evidence" value="ECO:0007669"/>
    <property type="project" value="InterPro"/>
</dbReference>
<feature type="domain" description="Duffy-antigen binding" evidence="5">
    <location>
        <begin position="1"/>
        <end position="121"/>
    </location>
</feature>
<feature type="region of interest" description="Disordered" evidence="2">
    <location>
        <begin position="701"/>
        <end position="806"/>
    </location>
</feature>
<feature type="non-terminal residue" evidence="8">
    <location>
        <position position="1"/>
    </location>
</feature>
<dbReference type="Gene3D" id="1.20.58.1930">
    <property type="match status" value="1"/>
</dbReference>
<feature type="non-terminal residue" evidence="8">
    <location>
        <position position="1572"/>
    </location>
</feature>
<dbReference type="Pfam" id="PF18562">
    <property type="entry name" value="CIDR1_gamma"/>
    <property type="match status" value="1"/>
</dbReference>
<feature type="region of interest" description="Disordered" evidence="2">
    <location>
        <begin position="366"/>
        <end position="386"/>
    </location>
</feature>
<proteinExistence type="predicted"/>
<feature type="compositionally biased region" description="Acidic residues" evidence="2">
    <location>
        <begin position="1437"/>
        <end position="1449"/>
    </location>
</feature>
<keyword evidence="3" id="KW-0472">Membrane</keyword>
<organism evidence="8">
    <name type="scientific">Plasmodium falciparum</name>
    <name type="common">malaria parasite P. falciparum</name>
    <dbReference type="NCBI Taxonomy" id="5833"/>
    <lineage>
        <taxon>Eukaryota</taxon>
        <taxon>Sar</taxon>
        <taxon>Alveolata</taxon>
        <taxon>Apicomplexa</taxon>
        <taxon>Aconoidasida</taxon>
        <taxon>Haemosporida</taxon>
        <taxon>Plasmodiidae</taxon>
        <taxon>Plasmodium</taxon>
        <taxon>Plasmodium (Laverania)</taxon>
    </lineage>
</organism>
<evidence type="ECO:0000256" key="1">
    <source>
        <dbReference type="SAM" id="Coils"/>
    </source>
</evidence>
<feature type="region of interest" description="Disordered" evidence="2">
    <location>
        <begin position="985"/>
        <end position="1010"/>
    </location>
</feature>
<sequence>DIVRGKDLFRGNDKEKKIKRKQLEKNLKTIFGKIHDDVTNGKYGVKDRYKGDKKNNYYQLREDWWTANRHTVWEAITCNVPEDAKYLEQSDDPTSGSHQKKCRCHSGSVLTNFDYVPQYLRWFEEWAEDFCRKRKKKLENAIKICRGKNGNDRYCDLNRHDCEKTIRGDERFVDDYDCNDCSVACKPFVKWIDKQKVEFDKQKRKYKSEISDGDSGKSRKRKKRDARSSSSSYDKGYEKKFYKILESNGYVDDDKFLEKLSKEGICKDQPEVGTEKADAADFTLKHYGETFSRTEYCRACPWCGAHKGKDGKWEDRQDTECEPAKGYKGHEETKIPILTGDKTKSDMVQKYNKFCNGNGKNGATSGVTGTANGREGGGGGSGGSASNSDNATTGYCGGNSDSSLCEKWTCYYYKKIEKDGGKKAINFCVQQKQDNDEKKKYSMSYNAFFWDWVYDMLHDSLDWRKQLGSCINKDNDKSQNCKNNKKCNRECDCFLKWVNEKKTEWTNIKKHFDTQEDIKEETKVDPIVTLEILLDIEELLKNIKDTHANAKEDEIKNIEKMLKEEENQVTADAPGTKKNSIIDKLIEHEEGIATKCKEKNPDKCEDTPGARSAVPSETNDQEHHSAEEDDDDDEEDEEEEGEEENEEEEEAAPHTEDTDREGEEEAAKEAPVETKKDDNVEKVCDTVKSALKLDTLKEACPTKYGKNAPTSWKCISDTTTGKDGATCIPPRRRKLYVGKLEQWATKAESSQGGSEASRGTEASASSSHSSSTPSSESTSDGKPASQPNSHPTQAGTSPPTSNPRADGLLTAFVESAAVETFFLWHKYKEEKKPPSEQNAGATSLLWVEPQQEDPQSELNSGKIPEEFKRQMFYTLSDYRDICTGDEKVIKTLEASGDKNIETINKKIKTILNGDTSGGPPGPPNSDKTPQQTWWENNAKDIWEGMICALTYKENGSNKPEVDPTVQKALMAKLKKENGEYQYDKVVLKDDDDQSGPKTVSSTSGEKTTLNNPKLTQFVERPPYFRYLEEWGETFCRQRARMLEKIKKDCKQGGDKCSGDGENCKTILTQDYSTVSDLKCPSCAISCRSYKKWIDIKKKEYEKQSNAYTGQKDKCVTQPNDAGPNNNDNQFYNKLQTKYKVAKEFLQNLGPCKNDNGKGKTIFDDETKIFQHTNLCDPCSLIGAKCKNGYCKGAKKNDCESKTHIEAKDIKNGGNSTEINMLVSDNDATGFDGLQACQHAGIFEGIKEDKWKCGTVCGVDICKLQKNNNGEANENPIIQIRALLKRWVENFLQDYIKIKHKISQCTKTDQGSKCENKCEEKCKKCAQEWLKLKKAEWKKIKKRYIEQYKNSDSDHYNVKNFLQQKPFHNEVQKAIKPCTTLDNFETSKECAVDANSQNGQKSDVVECLLNKLQQKTTSCPGKTSGDSQTTCGGNTHPDDEEEEDYENENTEEAKKNMMPKICETVVPTEPEEPGETCTPAADGEKKTPKEEAQAPDEPSSTADSGEKNPEPPQPQPAPAPEKKDEKPPKPVAPKPQKPWEIPLTPALKNAMLSSTIMWSIGIAFATFTYFYLK</sequence>
<dbReference type="VEuPathDB" id="PlasmoDB:PfGB4_000008400"/>
<feature type="compositionally biased region" description="Polar residues" evidence="2">
    <location>
        <begin position="785"/>
        <end position="803"/>
    </location>
</feature>
<feature type="compositionally biased region" description="Gly residues" evidence="2">
    <location>
        <begin position="374"/>
        <end position="383"/>
    </location>
</feature>
<feature type="coiled-coil region" evidence="1">
    <location>
        <begin position="533"/>
        <end position="568"/>
    </location>
</feature>
<evidence type="ECO:0000256" key="2">
    <source>
        <dbReference type="SAM" id="MobiDB-lite"/>
    </source>
</evidence>
<dbReference type="EMBL" id="KX154906">
    <property type="protein sequence ID" value="ANJ21026.1"/>
    <property type="molecule type" value="Genomic_DNA"/>
</dbReference>
<feature type="compositionally biased region" description="Basic and acidic residues" evidence="2">
    <location>
        <begin position="665"/>
        <end position="682"/>
    </location>
</feature>
<dbReference type="InterPro" id="IPR041480">
    <property type="entry name" value="CIDR1_gamma"/>
</dbReference>
<evidence type="ECO:0000259" key="7">
    <source>
        <dbReference type="Pfam" id="PF22672"/>
    </source>
</evidence>
<evidence type="ECO:0000259" key="4">
    <source>
        <dbReference type="Pfam" id="PF03011"/>
    </source>
</evidence>
<evidence type="ECO:0000259" key="5">
    <source>
        <dbReference type="Pfam" id="PF05424"/>
    </source>
</evidence>
<dbReference type="FunFam" id="1.20.58.830:FF:000003">
    <property type="entry name" value="Erythrocyte membrane protein 1, PfEMP1"/>
    <property type="match status" value="1"/>
</dbReference>
<reference evidence="8" key="1">
    <citation type="journal article" date="2016" name="EMBO Mol. Med.">
        <title>Plasmodium falciparum var genes expressed in children with severe malaria encode CIDRalpha1 domains.</title>
        <authorList>
            <person name="Jespersen J.S."/>
            <person name="Wang C.W."/>
            <person name="Mkumbaye S.I."/>
            <person name="Minja D.T."/>
            <person name="Petersen B."/>
            <person name="Turner L."/>
            <person name="Petersen J.E."/>
            <person name="Lusingu J.P."/>
            <person name="Theander T.G."/>
            <person name="Lavstsen T."/>
        </authorList>
    </citation>
    <scope>NUCLEOTIDE SEQUENCE</scope>
    <source>
        <strain evidence="8">1995-3</strain>
    </source>
</reference>
<feature type="domain" description="Cysteine-rich interdomain region 1 gamma" evidence="6">
    <location>
        <begin position="1215"/>
        <end position="1265"/>
    </location>
</feature>
<keyword evidence="3" id="KW-0812">Transmembrane</keyword>
<name>A0A191VZ93_PLAFA</name>
<dbReference type="VEuPathDB" id="PlasmoDB:PfGA01_110005400"/>
<dbReference type="FunFam" id="1.20.58.1930:FF:000001">
    <property type="entry name" value="Erythrocyte membrane protein 1, PfEMP1"/>
    <property type="match status" value="1"/>
</dbReference>
<feature type="compositionally biased region" description="Polar residues" evidence="2">
    <location>
        <begin position="1415"/>
        <end position="1432"/>
    </location>
</feature>
<evidence type="ECO:0000259" key="6">
    <source>
        <dbReference type="Pfam" id="PF18562"/>
    </source>
</evidence>
<dbReference type="Pfam" id="PF22672">
    <property type="entry name" value="DBL_C"/>
    <property type="match status" value="2"/>
</dbReference>
<evidence type="ECO:0000256" key="3">
    <source>
        <dbReference type="SAM" id="Phobius"/>
    </source>
</evidence>
<feature type="region of interest" description="Disordered" evidence="2">
    <location>
        <begin position="593"/>
        <end position="682"/>
    </location>
</feature>
<dbReference type="InterPro" id="IPR004258">
    <property type="entry name" value="DBL"/>
</dbReference>
<feature type="compositionally biased region" description="Low complexity" evidence="2">
    <location>
        <begin position="752"/>
        <end position="778"/>
    </location>
</feature>
<accession>A0A191VZ93</accession>
<protein>
    <submittedName>
        <fullName evidence="8">Erythrocyte membrane protein 1</fullName>
    </submittedName>
</protein>
<dbReference type="SUPFAM" id="SSF140924">
    <property type="entry name" value="Duffy binding domain-like"/>
    <property type="match status" value="4"/>
</dbReference>
<feature type="compositionally biased region" description="Polar residues" evidence="2">
    <location>
        <begin position="995"/>
        <end position="1010"/>
    </location>
</feature>
<dbReference type="Pfam" id="PF05424">
    <property type="entry name" value="Duffy_binding"/>
    <property type="match status" value="2"/>
</dbReference>
<feature type="compositionally biased region" description="Basic and acidic residues" evidence="2">
    <location>
        <begin position="593"/>
        <end position="608"/>
    </location>
</feature>
<dbReference type="Gene3D" id="1.20.1310.20">
    <property type="entry name" value="Duffy-antigen binding domain"/>
    <property type="match status" value="2"/>
</dbReference>
<dbReference type="Pfam" id="PF03011">
    <property type="entry name" value="PFEMP"/>
    <property type="match status" value="2"/>
</dbReference>
<dbReference type="VEuPathDB" id="PlasmoDB:PfDd2_120023900"/>
<dbReference type="InterPro" id="IPR054595">
    <property type="entry name" value="DBL_C"/>
</dbReference>
<feature type="region of interest" description="Disordered" evidence="2">
    <location>
        <begin position="910"/>
        <end position="931"/>
    </location>
</feature>
<feature type="compositionally biased region" description="Basic and acidic residues" evidence="2">
    <location>
        <begin position="1481"/>
        <end position="1491"/>
    </location>
</feature>
<feature type="domain" description="Duffy-binding-like" evidence="4">
    <location>
        <begin position="448"/>
        <end position="604"/>
    </location>
</feature>
<feature type="transmembrane region" description="Helical" evidence="3">
    <location>
        <begin position="1549"/>
        <end position="1571"/>
    </location>
</feature>
<dbReference type="VEuPathDB" id="PlasmoDB:PfKE01_120046100"/>